<dbReference type="Proteomes" id="UP000607397">
    <property type="component" value="Unassembled WGS sequence"/>
</dbReference>
<accession>A0A8K1ZWQ1</accession>
<evidence type="ECO:0000313" key="1">
    <source>
        <dbReference type="EMBL" id="NCJ05506.1"/>
    </source>
</evidence>
<keyword evidence="2" id="KW-1185">Reference proteome</keyword>
<dbReference type="InterPro" id="IPR054664">
    <property type="entry name" value="Alr0857-like"/>
</dbReference>
<dbReference type="NCBIfam" id="NF045647">
    <property type="entry name" value="alr0857_fam"/>
    <property type="match status" value="1"/>
</dbReference>
<gene>
    <name evidence="1" type="ORF">GS597_03040</name>
</gene>
<sequence>MLKLIYTETSFRLERVNISLETWVSQRVTLTLHAGQKLIIETSRASFLLPAKDPRLTHLEQLVRAERGALISMIFVDDDYIEISLPGTWMTERIDADEGLFVTTFPSAIELAIYRIWYTTQSPAPYLC</sequence>
<protein>
    <submittedName>
        <fullName evidence="1">Uncharacterized protein</fullName>
    </submittedName>
</protein>
<organism evidence="1 2">
    <name type="scientific">Petrachloros mirabilis ULC683</name>
    <dbReference type="NCBI Taxonomy" id="2781853"/>
    <lineage>
        <taxon>Bacteria</taxon>
        <taxon>Bacillati</taxon>
        <taxon>Cyanobacteriota</taxon>
        <taxon>Cyanophyceae</taxon>
        <taxon>Synechococcales</taxon>
        <taxon>Petrachlorosaceae</taxon>
        <taxon>Petrachloros</taxon>
        <taxon>Petrachloros mirabilis</taxon>
    </lineage>
</organism>
<proteinExistence type="predicted"/>
<reference evidence="1" key="1">
    <citation type="submission" date="2019-12" db="EMBL/GenBank/DDBJ databases">
        <title>High-Quality draft genome sequences of three cyanobacteria isolated from the limestone walls of the Old Cathedral of Coimbra.</title>
        <authorList>
            <person name="Tiago I."/>
            <person name="Soares F."/>
            <person name="Portugal A."/>
        </authorList>
    </citation>
    <scope>NUCLEOTIDE SEQUENCE [LARGE SCALE GENOMIC DNA]</scope>
    <source>
        <strain evidence="1">C</strain>
    </source>
</reference>
<dbReference type="EMBL" id="WVIC01000004">
    <property type="protein sequence ID" value="NCJ05506.1"/>
    <property type="molecule type" value="Genomic_DNA"/>
</dbReference>
<dbReference type="RefSeq" id="WP_161823982.1">
    <property type="nucleotide sequence ID" value="NZ_WVIC01000004.1"/>
</dbReference>
<evidence type="ECO:0000313" key="2">
    <source>
        <dbReference type="Proteomes" id="UP000607397"/>
    </source>
</evidence>
<name>A0A8K1ZWQ1_9CYAN</name>
<comment type="caution">
    <text evidence="1">The sequence shown here is derived from an EMBL/GenBank/DDBJ whole genome shotgun (WGS) entry which is preliminary data.</text>
</comment>
<dbReference type="AlphaFoldDB" id="A0A8K1ZWQ1"/>